<feature type="compositionally biased region" description="Low complexity" evidence="6">
    <location>
        <begin position="188"/>
        <end position="198"/>
    </location>
</feature>
<evidence type="ECO:0000313" key="9">
    <source>
        <dbReference type="Proteomes" id="UP001176941"/>
    </source>
</evidence>
<dbReference type="Proteomes" id="UP001176941">
    <property type="component" value="Unassembled WGS sequence"/>
</dbReference>
<feature type="domain" description="HSF-type DNA-binding" evidence="7">
    <location>
        <begin position="80"/>
        <end position="183"/>
    </location>
</feature>
<dbReference type="SMART" id="SM00415">
    <property type="entry name" value="HSF"/>
    <property type="match status" value="1"/>
</dbReference>
<comment type="caution">
    <text evidence="8">The sequence shown here is derived from an EMBL/GenBank/DDBJ whole genome shotgun (WGS) entry which is preliminary data.</text>
</comment>
<gene>
    <name evidence="8" type="ORF">MRATA1EN1_LOCUS31798</name>
</gene>
<dbReference type="EMBL" id="CATKSN020000713">
    <property type="protein sequence ID" value="CAI9150180.1"/>
    <property type="molecule type" value="Genomic_DNA"/>
</dbReference>
<evidence type="ECO:0000256" key="4">
    <source>
        <dbReference type="ARBA" id="ARBA00023242"/>
    </source>
</evidence>
<reference evidence="8" key="1">
    <citation type="submission" date="2023-04" db="EMBL/GenBank/DDBJ databases">
        <authorList>
            <consortium name="ELIXIR-Norway"/>
        </authorList>
    </citation>
    <scope>NUCLEOTIDE SEQUENCE [LARGE SCALE GENOMIC DNA]</scope>
</reference>
<dbReference type="InterPro" id="IPR036388">
    <property type="entry name" value="WH-like_DNA-bd_sf"/>
</dbReference>
<dbReference type="Gene3D" id="1.10.10.10">
    <property type="entry name" value="Winged helix-like DNA-binding domain superfamily/Winged helix DNA-binding domain"/>
    <property type="match status" value="1"/>
</dbReference>
<proteinExistence type="inferred from homology"/>
<accession>A0ABN8XL73</accession>
<comment type="subcellular location">
    <subcellularLocation>
        <location evidence="1">Nucleus</location>
    </subcellularLocation>
</comment>
<dbReference type="SUPFAM" id="SSF46785">
    <property type="entry name" value="Winged helix' DNA-binding domain"/>
    <property type="match status" value="1"/>
</dbReference>
<name>A0ABN8XL73_RANTA</name>
<dbReference type="Pfam" id="PF00447">
    <property type="entry name" value="HSF_DNA-bind"/>
    <property type="match status" value="1"/>
</dbReference>
<dbReference type="InterPro" id="IPR000232">
    <property type="entry name" value="HSF_DNA-bd"/>
</dbReference>
<comment type="similarity">
    <text evidence="2 5">Belongs to the HSF family.</text>
</comment>
<evidence type="ECO:0000256" key="1">
    <source>
        <dbReference type="ARBA" id="ARBA00004123"/>
    </source>
</evidence>
<feature type="compositionally biased region" description="Polar residues" evidence="6">
    <location>
        <begin position="274"/>
        <end position="284"/>
    </location>
</feature>
<dbReference type="InterPro" id="IPR036390">
    <property type="entry name" value="WH_DNA-bd_sf"/>
</dbReference>
<keyword evidence="3" id="KW-0238">DNA-binding</keyword>
<evidence type="ECO:0000256" key="3">
    <source>
        <dbReference type="ARBA" id="ARBA00023125"/>
    </source>
</evidence>
<sequence>MANQSSHEAQAELLAPSTDAEPSAWDPRDSSPDPNVDSGEALEKQGDQPESPDSGLHDNLPPQGPNPEMANEDENNASFGLSFPRKLWRIVEDATFTSVHWNDKGDTVVIEADLFQMEILQRRGVDQICETDSIKSFIRELNLYGFRKIRPSGRSAGRKKMMIYHNSNFQRDKPLLLQNIWRKGNPRTTAQPATSTTTIPKRKKQAVETRHSPRLHHDQCTQEAGRKVQKGIPTACRTPSRRSLVFSGLCSMGSVDRQGEGNHLHSEHGGLSGDGTSSNATSIPLATAGRNSSRELPGNPLEYPDYDSAMDVYKTCYSILMAALSVMAPDDAPESEEEQGEISDYKCALCKHFKEKPNP</sequence>
<evidence type="ECO:0000256" key="2">
    <source>
        <dbReference type="ARBA" id="ARBA00006403"/>
    </source>
</evidence>
<evidence type="ECO:0000313" key="8">
    <source>
        <dbReference type="EMBL" id="CAI9150180.1"/>
    </source>
</evidence>
<feature type="region of interest" description="Disordered" evidence="6">
    <location>
        <begin position="185"/>
        <end position="226"/>
    </location>
</feature>
<keyword evidence="4" id="KW-0539">Nucleus</keyword>
<feature type="region of interest" description="Disordered" evidence="6">
    <location>
        <begin position="257"/>
        <end position="300"/>
    </location>
</feature>
<protein>
    <recommendedName>
        <fullName evidence="7">HSF-type DNA-binding domain-containing protein</fullName>
    </recommendedName>
</protein>
<organism evidence="8 9">
    <name type="scientific">Rangifer tarandus platyrhynchus</name>
    <name type="common">Svalbard reindeer</name>
    <dbReference type="NCBI Taxonomy" id="3082113"/>
    <lineage>
        <taxon>Eukaryota</taxon>
        <taxon>Metazoa</taxon>
        <taxon>Chordata</taxon>
        <taxon>Craniata</taxon>
        <taxon>Vertebrata</taxon>
        <taxon>Euteleostomi</taxon>
        <taxon>Mammalia</taxon>
        <taxon>Eutheria</taxon>
        <taxon>Laurasiatheria</taxon>
        <taxon>Artiodactyla</taxon>
        <taxon>Ruminantia</taxon>
        <taxon>Pecora</taxon>
        <taxon>Cervidae</taxon>
        <taxon>Odocoileinae</taxon>
        <taxon>Rangifer</taxon>
    </lineage>
</organism>
<evidence type="ECO:0000256" key="5">
    <source>
        <dbReference type="RuleBase" id="RU004020"/>
    </source>
</evidence>
<keyword evidence="9" id="KW-1185">Reference proteome</keyword>
<feature type="compositionally biased region" description="Basic and acidic residues" evidence="6">
    <location>
        <begin position="205"/>
        <end position="226"/>
    </location>
</feature>
<feature type="region of interest" description="Disordered" evidence="6">
    <location>
        <begin position="1"/>
        <end position="77"/>
    </location>
</feature>
<feature type="compositionally biased region" description="Basic and acidic residues" evidence="6">
    <location>
        <begin position="257"/>
        <end position="268"/>
    </location>
</feature>
<evidence type="ECO:0000259" key="7">
    <source>
        <dbReference type="SMART" id="SM00415"/>
    </source>
</evidence>
<dbReference type="PANTHER" id="PTHR10015:SF140">
    <property type="entry name" value="HEAT SHOCK TRANSCRIPTION FACTOR, X-LINKED MEMBER 3-RELATED"/>
    <property type="match status" value="1"/>
</dbReference>
<evidence type="ECO:0000256" key="6">
    <source>
        <dbReference type="SAM" id="MobiDB-lite"/>
    </source>
</evidence>
<dbReference type="PANTHER" id="PTHR10015">
    <property type="entry name" value="HEAT SHOCK TRANSCRIPTION FACTOR"/>
    <property type="match status" value="1"/>
</dbReference>